<feature type="region of interest" description="Disordered" evidence="5">
    <location>
        <begin position="175"/>
        <end position="243"/>
    </location>
</feature>
<dbReference type="RefSeq" id="XP_069200556.1">
    <property type="nucleotide sequence ID" value="XM_069348564.1"/>
</dbReference>
<evidence type="ECO:0000256" key="3">
    <source>
        <dbReference type="ARBA" id="ARBA00022989"/>
    </source>
</evidence>
<keyword evidence="4 6" id="KW-0472">Membrane</keyword>
<sequence length="325" mass="33661">MPFFDSCPSGGTWFSCGSGSYFVGCCTSSDACQNGCSKDALKPASFDTTEYGKFPDQECPEEGSLWYTCAATSPPFMGCCKSNPCSNGSCPSGDLAAGRLNETNDAAYSPTIAASTAADTGMSSVSPASASSTAASTNSAGVIAGAVVGGVVGLLLILGVVFFCWRRARKAQGGHEKYHQPLQQGNGTSPFLDHAHGTSVNGQGTEMSHHPLNSDDYPSPLFSHASSSQPHLHHPQQSPASTMSKYSTVAHQYLHDGSQPPGSPPLPMYPTAGVVFQNHTGTGAPPPPGYSFQSHGVSGASPAQMRHVPQELSADAARIPELGER</sequence>
<dbReference type="EMBL" id="JBFMKM010000009">
    <property type="protein sequence ID" value="KAL1304281.1"/>
    <property type="molecule type" value="Genomic_DNA"/>
</dbReference>
<reference evidence="7 8" key="1">
    <citation type="submission" date="2024-07" db="EMBL/GenBank/DDBJ databases">
        <title>Draft sequence of the Neodothiora populina.</title>
        <authorList>
            <person name="Drown D.D."/>
            <person name="Schuette U.S."/>
            <person name="Buechlein A.B."/>
            <person name="Rusch D.R."/>
            <person name="Winton L.W."/>
            <person name="Adams G.A."/>
        </authorList>
    </citation>
    <scope>NUCLEOTIDE SEQUENCE [LARGE SCALE GENOMIC DNA]</scope>
    <source>
        <strain evidence="7 8">CPC 39397</strain>
    </source>
</reference>
<evidence type="ECO:0000256" key="1">
    <source>
        <dbReference type="ARBA" id="ARBA00004167"/>
    </source>
</evidence>
<dbReference type="Gene3D" id="1.20.5.510">
    <property type="entry name" value="Single helix bin"/>
    <property type="match status" value="1"/>
</dbReference>
<organism evidence="7 8">
    <name type="scientific">Neodothiora populina</name>
    <dbReference type="NCBI Taxonomy" id="2781224"/>
    <lineage>
        <taxon>Eukaryota</taxon>
        <taxon>Fungi</taxon>
        <taxon>Dikarya</taxon>
        <taxon>Ascomycota</taxon>
        <taxon>Pezizomycotina</taxon>
        <taxon>Dothideomycetes</taxon>
        <taxon>Dothideomycetidae</taxon>
        <taxon>Dothideales</taxon>
        <taxon>Dothioraceae</taxon>
        <taxon>Neodothiora</taxon>
    </lineage>
</organism>
<feature type="transmembrane region" description="Helical" evidence="6">
    <location>
        <begin position="142"/>
        <end position="165"/>
    </location>
</feature>
<accession>A0ABR3PEV1</accession>
<dbReference type="Proteomes" id="UP001562354">
    <property type="component" value="Unassembled WGS sequence"/>
</dbReference>
<evidence type="ECO:0000256" key="2">
    <source>
        <dbReference type="ARBA" id="ARBA00022692"/>
    </source>
</evidence>
<comment type="subcellular location">
    <subcellularLocation>
        <location evidence="1">Membrane</location>
        <topology evidence="1">Single-pass membrane protein</topology>
    </subcellularLocation>
</comment>
<evidence type="ECO:0000313" key="7">
    <source>
        <dbReference type="EMBL" id="KAL1304281.1"/>
    </source>
</evidence>
<proteinExistence type="predicted"/>
<feature type="region of interest" description="Disordered" evidence="5">
    <location>
        <begin position="277"/>
        <end position="325"/>
    </location>
</feature>
<dbReference type="InterPro" id="IPR051694">
    <property type="entry name" value="Immunoregulatory_rcpt-like"/>
</dbReference>
<name>A0ABR3PEV1_9PEZI</name>
<comment type="caution">
    <text evidence="7">The sequence shown here is derived from an EMBL/GenBank/DDBJ whole genome shotgun (WGS) entry which is preliminary data.</text>
</comment>
<evidence type="ECO:0000256" key="4">
    <source>
        <dbReference type="ARBA" id="ARBA00023136"/>
    </source>
</evidence>
<dbReference type="GeneID" id="95974394"/>
<gene>
    <name evidence="7" type="ORF">AAFC00_000691</name>
</gene>
<keyword evidence="8" id="KW-1185">Reference proteome</keyword>
<keyword evidence="2 6" id="KW-0812">Transmembrane</keyword>
<dbReference type="PANTHER" id="PTHR15549">
    <property type="entry name" value="PAIRED IMMUNOGLOBULIN-LIKE TYPE 2 RECEPTOR"/>
    <property type="match status" value="1"/>
</dbReference>
<protein>
    <submittedName>
        <fullName evidence="7">Uncharacterized protein</fullName>
    </submittedName>
</protein>
<evidence type="ECO:0000256" key="6">
    <source>
        <dbReference type="SAM" id="Phobius"/>
    </source>
</evidence>
<feature type="compositionally biased region" description="Polar residues" evidence="5">
    <location>
        <begin position="224"/>
        <end position="243"/>
    </location>
</feature>
<evidence type="ECO:0000256" key="5">
    <source>
        <dbReference type="SAM" id="MobiDB-lite"/>
    </source>
</evidence>
<evidence type="ECO:0000313" key="8">
    <source>
        <dbReference type="Proteomes" id="UP001562354"/>
    </source>
</evidence>
<keyword evidence="3 6" id="KW-1133">Transmembrane helix</keyword>